<keyword evidence="1" id="KW-0472">Membrane</keyword>
<name>A0A7H4PEF4_9ENTR</name>
<keyword evidence="1" id="KW-0812">Transmembrane</keyword>
<dbReference type="Proteomes" id="UP000254863">
    <property type="component" value="Unassembled WGS sequence"/>
</dbReference>
<protein>
    <submittedName>
        <fullName evidence="2">Fimbrial chaperone BcfG</fullName>
    </submittedName>
</protein>
<dbReference type="EMBL" id="UGMS01000002">
    <property type="protein sequence ID" value="STW66281.1"/>
    <property type="molecule type" value="Genomic_DNA"/>
</dbReference>
<gene>
    <name evidence="2" type="ORF">NCTC11685_04024</name>
</gene>
<dbReference type="InterPro" id="IPR013783">
    <property type="entry name" value="Ig-like_fold"/>
</dbReference>
<dbReference type="InterPro" id="IPR036316">
    <property type="entry name" value="Pili_assmbl_chap_C_dom_sf"/>
</dbReference>
<evidence type="ECO:0000313" key="2">
    <source>
        <dbReference type="EMBL" id="STW66281.1"/>
    </source>
</evidence>
<dbReference type="AlphaFoldDB" id="A0A7H4PEF4"/>
<dbReference type="SUPFAM" id="SSF49584">
    <property type="entry name" value="Periplasmic chaperone C-domain"/>
    <property type="match status" value="1"/>
</dbReference>
<dbReference type="Gene3D" id="2.60.40.10">
    <property type="entry name" value="Immunoglobulins"/>
    <property type="match status" value="1"/>
</dbReference>
<accession>A0A7H4PEF4</accession>
<evidence type="ECO:0000256" key="1">
    <source>
        <dbReference type="SAM" id="Phobius"/>
    </source>
</evidence>
<proteinExistence type="predicted"/>
<sequence>MKLFYRPKGVQGDSQQAYRQLTWRRQGKTVTVQNPTPFYVTLLNYAGQRPEYRRGRDGRAAFPAARWRGVRRRAAARCSGRPLTTMVGPCRRCVFRPMRRPGRGNKMHAELRGAPETAASRWLLMMLALILLGVMHIVLPRHRRQRRRFTGTAAGLVRAAGRYGRLRLVFYGIRGCAAARSCAAWRWRRYC</sequence>
<feature type="transmembrane region" description="Helical" evidence="1">
    <location>
        <begin position="122"/>
        <end position="139"/>
    </location>
</feature>
<reference evidence="2 3" key="1">
    <citation type="submission" date="2018-06" db="EMBL/GenBank/DDBJ databases">
        <authorList>
            <consortium name="Pathogen Informatics"/>
            <person name="Doyle S."/>
        </authorList>
    </citation>
    <scope>NUCLEOTIDE SEQUENCE [LARGE SCALE GENOMIC DNA]</scope>
    <source>
        <strain evidence="2 3">NCTC11685</strain>
    </source>
</reference>
<evidence type="ECO:0000313" key="3">
    <source>
        <dbReference type="Proteomes" id="UP000254863"/>
    </source>
</evidence>
<comment type="caution">
    <text evidence="2">The sequence shown here is derived from an EMBL/GenBank/DDBJ whole genome shotgun (WGS) entry which is preliminary data.</text>
</comment>
<keyword evidence="1" id="KW-1133">Transmembrane helix</keyword>
<organism evidence="2 3">
    <name type="scientific">Klebsiella michiganensis</name>
    <dbReference type="NCBI Taxonomy" id="1134687"/>
    <lineage>
        <taxon>Bacteria</taxon>
        <taxon>Pseudomonadati</taxon>
        <taxon>Pseudomonadota</taxon>
        <taxon>Gammaproteobacteria</taxon>
        <taxon>Enterobacterales</taxon>
        <taxon>Enterobacteriaceae</taxon>
        <taxon>Klebsiella/Raoultella group</taxon>
        <taxon>Klebsiella</taxon>
    </lineage>
</organism>